<dbReference type="InterPro" id="IPR050966">
    <property type="entry name" value="Glutamyl_endopeptidase"/>
</dbReference>
<feature type="compositionally biased region" description="Low complexity" evidence="2">
    <location>
        <begin position="489"/>
        <end position="501"/>
    </location>
</feature>
<dbReference type="SUPFAM" id="SSF50494">
    <property type="entry name" value="Trypsin-like serine proteases"/>
    <property type="match status" value="1"/>
</dbReference>
<reference evidence="4" key="1">
    <citation type="journal article" date="2023" name="Mol. Phylogenet. Evol.">
        <title>Genome-scale phylogeny and comparative genomics of the fungal order Sordariales.</title>
        <authorList>
            <person name="Hensen N."/>
            <person name="Bonometti L."/>
            <person name="Westerberg I."/>
            <person name="Brannstrom I.O."/>
            <person name="Guillou S."/>
            <person name="Cros-Aarteil S."/>
            <person name="Calhoun S."/>
            <person name="Haridas S."/>
            <person name="Kuo A."/>
            <person name="Mondo S."/>
            <person name="Pangilinan J."/>
            <person name="Riley R."/>
            <person name="LaButti K."/>
            <person name="Andreopoulos B."/>
            <person name="Lipzen A."/>
            <person name="Chen C."/>
            <person name="Yan M."/>
            <person name="Daum C."/>
            <person name="Ng V."/>
            <person name="Clum A."/>
            <person name="Steindorff A."/>
            <person name="Ohm R.A."/>
            <person name="Martin F."/>
            <person name="Silar P."/>
            <person name="Natvig D.O."/>
            <person name="Lalanne C."/>
            <person name="Gautier V."/>
            <person name="Ament-Velasquez S.L."/>
            <person name="Kruys A."/>
            <person name="Hutchinson M.I."/>
            <person name="Powell A.J."/>
            <person name="Barry K."/>
            <person name="Miller A.N."/>
            <person name="Grigoriev I.V."/>
            <person name="Debuchy R."/>
            <person name="Gladieux P."/>
            <person name="Hiltunen Thoren M."/>
            <person name="Johannesson H."/>
        </authorList>
    </citation>
    <scope>NUCLEOTIDE SEQUENCE [LARGE SCALE GENOMIC DNA]</scope>
    <source>
        <strain evidence="4">CBS 340.73</strain>
    </source>
</reference>
<protein>
    <recommendedName>
        <fullName evidence="5">Serine protease</fullName>
    </recommendedName>
</protein>
<dbReference type="PANTHER" id="PTHR15462:SF8">
    <property type="entry name" value="SERINE PROTEASE"/>
    <property type="match status" value="1"/>
</dbReference>
<evidence type="ECO:0000256" key="2">
    <source>
        <dbReference type="SAM" id="MobiDB-lite"/>
    </source>
</evidence>
<feature type="region of interest" description="Disordered" evidence="2">
    <location>
        <begin position="476"/>
        <end position="501"/>
    </location>
</feature>
<keyword evidence="1" id="KW-0732">Signal</keyword>
<dbReference type="Gene3D" id="2.40.10.10">
    <property type="entry name" value="Trypsin-like serine proteases"/>
    <property type="match status" value="2"/>
</dbReference>
<gene>
    <name evidence="3" type="ORF">QBC46DRAFT_454165</name>
</gene>
<comment type="caution">
    <text evidence="3">The sequence shown here is derived from an EMBL/GenBank/DDBJ whole genome shotgun (WGS) entry which is preliminary data.</text>
</comment>
<dbReference type="Proteomes" id="UP001303473">
    <property type="component" value="Unassembled WGS sequence"/>
</dbReference>
<dbReference type="PANTHER" id="PTHR15462">
    <property type="entry name" value="SERINE PROTEASE"/>
    <property type="match status" value="1"/>
</dbReference>
<feature type="region of interest" description="Disordered" evidence="2">
    <location>
        <begin position="658"/>
        <end position="687"/>
    </location>
</feature>
<name>A0AAN6MVX8_9PEZI</name>
<proteinExistence type="predicted"/>
<dbReference type="InterPro" id="IPR043504">
    <property type="entry name" value="Peptidase_S1_PA_chymotrypsin"/>
</dbReference>
<evidence type="ECO:0000313" key="3">
    <source>
        <dbReference type="EMBL" id="KAK3934471.1"/>
    </source>
</evidence>
<feature type="compositionally biased region" description="Polar residues" evidence="2">
    <location>
        <begin position="664"/>
        <end position="686"/>
    </location>
</feature>
<dbReference type="EMBL" id="MU853987">
    <property type="protein sequence ID" value="KAK3934471.1"/>
    <property type="molecule type" value="Genomic_DNA"/>
</dbReference>
<keyword evidence="4" id="KW-1185">Reference proteome</keyword>
<dbReference type="AlphaFoldDB" id="A0AAN6MVX8"/>
<organism evidence="3 4">
    <name type="scientific">Diplogelasinospora grovesii</name>
    <dbReference type="NCBI Taxonomy" id="303347"/>
    <lineage>
        <taxon>Eukaryota</taxon>
        <taxon>Fungi</taxon>
        <taxon>Dikarya</taxon>
        <taxon>Ascomycota</taxon>
        <taxon>Pezizomycotina</taxon>
        <taxon>Sordariomycetes</taxon>
        <taxon>Sordariomycetidae</taxon>
        <taxon>Sordariales</taxon>
        <taxon>Diplogelasinosporaceae</taxon>
        <taxon>Diplogelasinospora</taxon>
    </lineage>
</organism>
<accession>A0AAN6MVX8</accession>
<evidence type="ECO:0000313" key="4">
    <source>
        <dbReference type="Proteomes" id="UP001303473"/>
    </source>
</evidence>
<evidence type="ECO:0008006" key="5">
    <source>
        <dbReference type="Google" id="ProtNLM"/>
    </source>
</evidence>
<sequence length="726" mass="76462">MATTASMYAGLIAAWTMNNTTAGPESMRAQVQESTHESLFDPDFRVPVDENDYRDGGKYRCVSTAIVDLLMRYEGQSESQSGWYMGTGWLIRPDLMVTAGHNVWNWAGNNGAGLGKASAIKCYIGYHGASSVGSPIVQSRLAKRVVTTAEWLAGKDNRNRDLAFVKVDRPFEGNLRLFTYSNTPEFGEEMLGVVGYPGDKEITNQHGQQEKGALMYEDFQPVNYNLSERNNQLRMLKYRISTFGGIQGQSGAPVIRKNNKNAGPVGIGTHVYGFDDKNQASPIGAKWGNDYDAFIGAFTTDYPRAERRLGGGGASLPHHESGEAESFFSVPKLVGSLASRVGKAALPIASPLLGPLGVPISAVAGAALNAVSTACAESAYDGGSSSSSSSSSTTTAGASGLLAKASQGTAERAVVAEAALQAVLSMDGQTELSQKILGDMAQIYKTMARDVKLIAPKLTQGLLSGAYRMAVDKHQPRGLASGRSPLKLPSGAESAAESADGGPESEFVAAMLASTRVVEGEEAFFDFLGPLIHDGLRVAKPLLREGAKVGFGLLNRALAGSAVAESSFDDPDIKAAELVTKRAIVAESALQAVMKLRQQELNAVKIPGEGEGGQEEAFFNFVKSAAQKIGAVVKETAPAVIKAVLPIVVDAVTKKQPGNAPAVSGQNTLTSTISSSKNGYNASNRNGGLGHRSVLSVVNAGGYQNGNSLEHRPLVNGQRIVKVAAI</sequence>
<evidence type="ECO:0000256" key="1">
    <source>
        <dbReference type="ARBA" id="ARBA00022729"/>
    </source>
</evidence>
<dbReference type="InterPro" id="IPR009003">
    <property type="entry name" value="Peptidase_S1_PA"/>
</dbReference>